<feature type="compositionally biased region" description="Basic and acidic residues" evidence="1">
    <location>
        <begin position="106"/>
        <end position="120"/>
    </location>
</feature>
<dbReference type="Proteomes" id="UP000242770">
    <property type="component" value="Unassembled WGS sequence"/>
</dbReference>
<evidence type="ECO:0000313" key="3">
    <source>
        <dbReference type="Proteomes" id="UP000242770"/>
    </source>
</evidence>
<protein>
    <submittedName>
        <fullName evidence="2">Uncharacterized protein</fullName>
    </submittedName>
</protein>
<dbReference type="EMBL" id="CCFA01001326">
    <property type="protein sequence ID" value="CDW97183.1"/>
    <property type="molecule type" value="Genomic_DNA"/>
</dbReference>
<gene>
    <name evidence="2" type="primary">SSCI25170.1</name>
</gene>
<accession>A0A0F7S920</accession>
<organism evidence="2 3">
    <name type="scientific">Sporisorium scitamineum</name>
    <dbReference type="NCBI Taxonomy" id="49012"/>
    <lineage>
        <taxon>Eukaryota</taxon>
        <taxon>Fungi</taxon>
        <taxon>Dikarya</taxon>
        <taxon>Basidiomycota</taxon>
        <taxon>Ustilaginomycotina</taxon>
        <taxon>Ustilaginomycetes</taxon>
        <taxon>Ustilaginales</taxon>
        <taxon>Ustilaginaceae</taxon>
        <taxon>Sporisorium</taxon>
    </lineage>
</organism>
<feature type="compositionally biased region" description="Low complexity" evidence="1">
    <location>
        <begin position="121"/>
        <end position="130"/>
    </location>
</feature>
<name>A0A0F7S920_9BASI</name>
<evidence type="ECO:0000256" key="1">
    <source>
        <dbReference type="SAM" id="MobiDB-lite"/>
    </source>
</evidence>
<keyword evidence="3" id="KW-1185">Reference proteome</keyword>
<proteinExistence type="predicted"/>
<sequence length="147" mass="15699">MYDRSNASGTTSSAPTRSSSRAPEHSDPRTSQHTSVRPPNVADLKPSAVTPAPPRPLKRLRADSDTSLVLKASRFTVVEAEDDAPRPSFSRVMLPSPPRVTGARESVQRHHLDQSDRPSESRPGSSSESPAKPANGSAPITPPRSST</sequence>
<feature type="compositionally biased region" description="Low complexity" evidence="1">
    <location>
        <begin position="7"/>
        <end position="21"/>
    </location>
</feature>
<evidence type="ECO:0000313" key="2">
    <source>
        <dbReference type="EMBL" id="CDW97183.1"/>
    </source>
</evidence>
<reference evidence="3" key="1">
    <citation type="submission" date="2014-06" db="EMBL/GenBank/DDBJ databases">
        <authorList>
            <person name="Berkman P.J."/>
        </authorList>
    </citation>
    <scope>NUCLEOTIDE SEQUENCE [LARGE SCALE GENOMIC DNA]</scope>
</reference>
<dbReference type="AlphaFoldDB" id="A0A0F7S920"/>
<feature type="region of interest" description="Disordered" evidence="1">
    <location>
        <begin position="1"/>
        <end position="147"/>
    </location>
</feature>